<keyword evidence="1" id="KW-0472">Membrane</keyword>
<feature type="transmembrane region" description="Helical" evidence="1">
    <location>
        <begin position="25"/>
        <end position="42"/>
    </location>
</feature>
<keyword evidence="1" id="KW-1133">Transmembrane helix</keyword>
<dbReference type="Proteomes" id="UP000177791">
    <property type="component" value="Unassembled WGS sequence"/>
</dbReference>
<feature type="transmembrane region" description="Helical" evidence="1">
    <location>
        <begin position="304"/>
        <end position="326"/>
    </location>
</feature>
<keyword evidence="3" id="KW-1185">Reference proteome</keyword>
<comment type="caution">
    <text evidence="2">The sequence shown here is derived from an EMBL/GenBank/DDBJ whole genome shotgun (WGS) entry which is preliminary data.</text>
</comment>
<name>A0A1G1SYS7_9BACT</name>
<dbReference type="STRING" id="1908236.BEN48_03090"/>
<keyword evidence="1" id="KW-0812">Transmembrane</keyword>
<reference evidence="2 3" key="1">
    <citation type="submission" date="2016-08" db="EMBL/GenBank/DDBJ databases">
        <title>Hymenobacter coccineus sp. nov., Hymenobacter lapidarius sp. nov. and Hymenobacter glacialis sp. nov., isolated from Antarctic soil.</title>
        <authorList>
            <person name="Sedlacek I."/>
            <person name="Kralova S."/>
            <person name="Kyrova K."/>
            <person name="Maslanova I."/>
            <person name="Stankova E."/>
            <person name="Vrbovska V."/>
            <person name="Nemec M."/>
            <person name="Bartak M."/>
            <person name="Svec P."/>
            <person name="Busse H.-J."/>
            <person name="Pantucek R."/>
        </authorList>
    </citation>
    <scope>NUCLEOTIDE SEQUENCE [LARGE SCALE GENOMIC DNA]</scope>
    <source>
        <strain evidence="2 3">CCM 8648</strain>
    </source>
</reference>
<dbReference type="AlphaFoldDB" id="A0A1G1SYS7"/>
<sequence length="381" mass="42191">MNVLKHLGYVMGTEAVSTFTKIHPLTYLLFGLVLFNGLLFDYSLLRAIFRNRASLSYALTLLALMAYLGLSGTASAIGYIFDTLLVPVLVLGYLRTLPPDIAARAPHYALVGVLLNSAGAIAERVLSHNFFPLADDLFGDVFRSSSLLGHPLNNALITFVFVMFVLLAELSTARKWSYLLVLLTALLCYGARASLYVSVAAVAGLYLFPLFFSERPYYRRSNKLAVAVLVAFSALGLAYLVLFTPFGERLIDASFYDDSSAGARVEALNLIDFSRPSVFLWARPQERIDYLMYLYDIYIIENFLIVWLLKFGLVFSGLLAAALFFFLRFSSRLVSGPYALLAVGLFFVTAATNNSLASSTSVITLFVILFATPTPRYRFAL</sequence>
<feature type="transmembrane region" description="Helical" evidence="1">
    <location>
        <begin position="193"/>
        <end position="212"/>
    </location>
</feature>
<feature type="transmembrane region" description="Helical" evidence="1">
    <location>
        <begin position="338"/>
        <end position="371"/>
    </location>
</feature>
<proteinExistence type="predicted"/>
<organism evidence="2 3">
    <name type="scientific">Hymenobacter glacialis</name>
    <dbReference type="NCBI Taxonomy" id="1908236"/>
    <lineage>
        <taxon>Bacteria</taxon>
        <taxon>Pseudomonadati</taxon>
        <taxon>Bacteroidota</taxon>
        <taxon>Cytophagia</taxon>
        <taxon>Cytophagales</taxon>
        <taxon>Hymenobacteraceae</taxon>
        <taxon>Hymenobacter</taxon>
    </lineage>
</organism>
<evidence type="ECO:0000256" key="1">
    <source>
        <dbReference type="SAM" id="Phobius"/>
    </source>
</evidence>
<feature type="transmembrane region" description="Helical" evidence="1">
    <location>
        <begin position="76"/>
        <end position="94"/>
    </location>
</feature>
<protein>
    <submittedName>
        <fullName evidence="2">Uncharacterized protein</fullName>
    </submittedName>
</protein>
<dbReference type="EMBL" id="MDZC01000079">
    <property type="protein sequence ID" value="OGX83770.1"/>
    <property type="molecule type" value="Genomic_DNA"/>
</dbReference>
<feature type="transmembrane region" description="Helical" evidence="1">
    <location>
        <begin position="152"/>
        <end position="173"/>
    </location>
</feature>
<evidence type="ECO:0000313" key="3">
    <source>
        <dbReference type="Proteomes" id="UP000177791"/>
    </source>
</evidence>
<dbReference type="NCBIfam" id="NF038256">
    <property type="entry name" value="exopoly_VpsF"/>
    <property type="match status" value="1"/>
</dbReference>
<accession>A0A1G1SYS7</accession>
<feature type="transmembrane region" description="Helical" evidence="1">
    <location>
        <begin position="54"/>
        <end position="70"/>
    </location>
</feature>
<gene>
    <name evidence="2" type="ORF">BEN48_03090</name>
</gene>
<evidence type="ECO:0000313" key="2">
    <source>
        <dbReference type="EMBL" id="OGX83770.1"/>
    </source>
</evidence>
<dbReference type="InterPro" id="IPR048041">
    <property type="entry name" value="VpsF-like"/>
</dbReference>
<feature type="transmembrane region" description="Helical" evidence="1">
    <location>
        <begin position="224"/>
        <end position="246"/>
    </location>
</feature>